<gene>
    <name evidence="1" type="ORF">UY3_11126</name>
</gene>
<keyword evidence="2" id="KW-1185">Reference proteome</keyword>
<dbReference type="Proteomes" id="UP000031443">
    <property type="component" value="Unassembled WGS sequence"/>
</dbReference>
<sequence length="184" mass="19316">MRITADINRYLRNRKALLGTAVVKGAERGAATPRSQCPTPTAPLARLYRPQPRPLWRASGLPAAVPGHALVFKQRACSQTGDADSCVEGMGSGLGAGLRAVQLHGGTTISRALAPGSSGPTRSAPFTTAVPRRALRFCGYRFISAHICIRGCKIVSAQGSNCGYKSAVQVDSVLLSTVKMTAII</sequence>
<evidence type="ECO:0000313" key="1">
    <source>
        <dbReference type="EMBL" id="EMP31744.1"/>
    </source>
</evidence>
<dbReference type="AlphaFoldDB" id="M7B3T0"/>
<name>M7B3T0_CHEMY</name>
<protein>
    <submittedName>
        <fullName evidence="1">Uncharacterized protein</fullName>
    </submittedName>
</protein>
<organism evidence="1 2">
    <name type="scientific">Chelonia mydas</name>
    <name type="common">Green sea-turtle</name>
    <name type="synonym">Chelonia agassizi</name>
    <dbReference type="NCBI Taxonomy" id="8469"/>
    <lineage>
        <taxon>Eukaryota</taxon>
        <taxon>Metazoa</taxon>
        <taxon>Chordata</taxon>
        <taxon>Craniata</taxon>
        <taxon>Vertebrata</taxon>
        <taxon>Euteleostomi</taxon>
        <taxon>Archelosauria</taxon>
        <taxon>Testudinata</taxon>
        <taxon>Testudines</taxon>
        <taxon>Cryptodira</taxon>
        <taxon>Durocryptodira</taxon>
        <taxon>Americhelydia</taxon>
        <taxon>Chelonioidea</taxon>
        <taxon>Cheloniidae</taxon>
        <taxon>Chelonia</taxon>
    </lineage>
</organism>
<evidence type="ECO:0000313" key="2">
    <source>
        <dbReference type="Proteomes" id="UP000031443"/>
    </source>
</evidence>
<dbReference type="EMBL" id="KB543686">
    <property type="protein sequence ID" value="EMP31744.1"/>
    <property type="molecule type" value="Genomic_DNA"/>
</dbReference>
<accession>M7B3T0</accession>
<reference evidence="2" key="1">
    <citation type="journal article" date="2013" name="Nat. Genet.">
        <title>The draft genomes of soft-shell turtle and green sea turtle yield insights into the development and evolution of the turtle-specific body plan.</title>
        <authorList>
            <person name="Wang Z."/>
            <person name="Pascual-Anaya J."/>
            <person name="Zadissa A."/>
            <person name="Li W."/>
            <person name="Niimura Y."/>
            <person name="Huang Z."/>
            <person name="Li C."/>
            <person name="White S."/>
            <person name="Xiong Z."/>
            <person name="Fang D."/>
            <person name="Wang B."/>
            <person name="Ming Y."/>
            <person name="Chen Y."/>
            <person name="Zheng Y."/>
            <person name="Kuraku S."/>
            <person name="Pignatelli M."/>
            <person name="Herrero J."/>
            <person name="Beal K."/>
            <person name="Nozawa M."/>
            <person name="Li Q."/>
            <person name="Wang J."/>
            <person name="Zhang H."/>
            <person name="Yu L."/>
            <person name="Shigenobu S."/>
            <person name="Wang J."/>
            <person name="Liu J."/>
            <person name="Flicek P."/>
            <person name="Searle S."/>
            <person name="Wang J."/>
            <person name="Kuratani S."/>
            <person name="Yin Y."/>
            <person name="Aken B."/>
            <person name="Zhang G."/>
            <person name="Irie N."/>
        </authorList>
    </citation>
    <scope>NUCLEOTIDE SEQUENCE [LARGE SCALE GENOMIC DNA]</scope>
</reference>
<proteinExistence type="predicted"/>